<evidence type="ECO:0000313" key="2">
    <source>
        <dbReference type="EMBL" id="MBC3875344.1"/>
    </source>
</evidence>
<dbReference type="EMBL" id="JACOGA010000017">
    <property type="protein sequence ID" value="MBC3875344.1"/>
    <property type="molecule type" value="Genomic_DNA"/>
</dbReference>
<keyword evidence="1" id="KW-0472">Membrane</keyword>
<keyword evidence="1" id="KW-0812">Transmembrane</keyword>
<evidence type="ECO:0000313" key="3">
    <source>
        <dbReference type="Proteomes" id="UP000624279"/>
    </source>
</evidence>
<keyword evidence="1" id="KW-1133">Transmembrane helix</keyword>
<name>A0ABR6YFT9_9BURK</name>
<proteinExistence type="predicted"/>
<dbReference type="RefSeq" id="WP_186943307.1">
    <property type="nucleotide sequence ID" value="NZ_JACOGA010000017.1"/>
</dbReference>
<feature type="transmembrane region" description="Helical" evidence="1">
    <location>
        <begin position="12"/>
        <end position="32"/>
    </location>
</feature>
<protein>
    <recommendedName>
        <fullName evidence="4">DUF3298 domain-containing protein</fullName>
    </recommendedName>
</protein>
<accession>A0ABR6YFT9</accession>
<evidence type="ECO:0008006" key="4">
    <source>
        <dbReference type="Google" id="ProtNLM"/>
    </source>
</evidence>
<evidence type="ECO:0000256" key="1">
    <source>
        <dbReference type="SAM" id="Phobius"/>
    </source>
</evidence>
<gene>
    <name evidence="2" type="ORF">H8K55_17280</name>
</gene>
<reference evidence="2 3" key="1">
    <citation type="submission" date="2020-08" db="EMBL/GenBank/DDBJ databases">
        <title>Novel species isolated from subtropical streams in China.</title>
        <authorList>
            <person name="Lu H."/>
        </authorList>
    </citation>
    <scope>NUCLEOTIDE SEQUENCE [LARGE SCALE GENOMIC DNA]</scope>
    <source>
        <strain evidence="2 3">LX15W</strain>
    </source>
</reference>
<sequence length="420" mass="47730">MVQVNKRWHLFFILRAMIFCRFTLSLVMPWIICVRVRYFMPQILSQYFCENTHFRSKNLITSLLFFVSISAFSSTNDKLILGAWSGTVGNDDVRVCFAGYNSNFYRVRYGKGIGLESEQKTGRNKWHILEGPYGQPDDAPRATWQVKLLDHNTLTGFRTDVKRSKSKLPIQLKRILDDEKISMHDECGIAFYTPMVQATAIKTKDASFSGKPYIVISSKYGKSFQLPDTDPNALTINAIYKKLLDEEVAASYACDIDINGARKEGWFTNTSPLVWTEEWLVVRYQFEYTCGGAHGDAPRSERIFDLKNGKQVDSWSWIKGGERAANPDREHSTALRKLLHKYGKMARVNPNVQHQGVFDLNAVGTSIENPYPTTNGLVFTTRFDVCRALACDVFITVPYAAIATHLTDEGKIMAASFKKQ</sequence>
<keyword evidence="3" id="KW-1185">Reference proteome</keyword>
<organism evidence="2 3">
    <name type="scientific">Undibacterium flavidum</name>
    <dbReference type="NCBI Taxonomy" id="2762297"/>
    <lineage>
        <taxon>Bacteria</taxon>
        <taxon>Pseudomonadati</taxon>
        <taxon>Pseudomonadota</taxon>
        <taxon>Betaproteobacteria</taxon>
        <taxon>Burkholderiales</taxon>
        <taxon>Oxalobacteraceae</taxon>
        <taxon>Undibacterium</taxon>
    </lineage>
</organism>
<dbReference type="Proteomes" id="UP000624279">
    <property type="component" value="Unassembled WGS sequence"/>
</dbReference>
<comment type="caution">
    <text evidence="2">The sequence shown here is derived from an EMBL/GenBank/DDBJ whole genome shotgun (WGS) entry which is preliminary data.</text>
</comment>